<evidence type="ECO:0000313" key="17">
    <source>
        <dbReference type="EMBL" id="MCQ4948179.1"/>
    </source>
</evidence>
<dbReference type="PROSITE" id="PS51747">
    <property type="entry name" value="CYT_DCMP_DEAMINASES_2"/>
    <property type="match status" value="1"/>
</dbReference>
<evidence type="ECO:0000256" key="12">
    <source>
        <dbReference type="PIRSR" id="PIRSR606262-1"/>
    </source>
</evidence>
<comment type="catalytic activity">
    <reaction evidence="11 15">
        <text>cytidine + H2O + H(+) = uridine + NH4(+)</text>
        <dbReference type="Rhea" id="RHEA:16069"/>
        <dbReference type="ChEBI" id="CHEBI:15377"/>
        <dbReference type="ChEBI" id="CHEBI:15378"/>
        <dbReference type="ChEBI" id="CHEBI:16704"/>
        <dbReference type="ChEBI" id="CHEBI:17562"/>
        <dbReference type="ChEBI" id="CHEBI:28938"/>
        <dbReference type="EC" id="3.5.4.5"/>
    </reaction>
</comment>
<evidence type="ECO:0000256" key="10">
    <source>
        <dbReference type="ARBA" id="ARBA00049252"/>
    </source>
</evidence>
<evidence type="ECO:0000256" key="1">
    <source>
        <dbReference type="ARBA" id="ARBA00001947"/>
    </source>
</evidence>
<dbReference type="EC" id="3.5.4.5" evidence="4 15"/>
<evidence type="ECO:0000256" key="8">
    <source>
        <dbReference type="ARBA" id="ARBA00022833"/>
    </source>
</evidence>
<dbReference type="EMBL" id="JANGAB010000001">
    <property type="protein sequence ID" value="MCQ4948179.1"/>
    <property type="molecule type" value="Genomic_DNA"/>
</dbReference>
<dbReference type="AlphaFoldDB" id="A0AAQ1MDX8"/>
<evidence type="ECO:0000259" key="16">
    <source>
        <dbReference type="PROSITE" id="PS51747"/>
    </source>
</evidence>
<dbReference type="GO" id="GO:0008270">
    <property type="term" value="F:zinc ion binding"/>
    <property type="evidence" value="ECO:0007669"/>
    <property type="project" value="UniProtKB-UniRule"/>
</dbReference>
<dbReference type="InterPro" id="IPR050202">
    <property type="entry name" value="Cyt/Deoxycyt_deaminase"/>
</dbReference>
<dbReference type="GO" id="GO:0005829">
    <property type="term" value="C:cytosol"/>
    <property type="evidence" value="ECO:0007669"/>
    <property type="project" value="TreeGrafter"/>
</dbReference>
<dbReference type="Proteomes" id="UP001205063">
    <property type="component" value="Unassembled WGS sequence"/>
</dbReference>
<evidence type="ECO:0000256" key="4">
    <source>
        <dbReference type="ARBA" id="ARBA00012783"/>
    </source>
</evidence>
<keyword evidence="7 15" id="KW-0378">Hydrolase</keyword>
<comment type="function">
    <text evidence="2 15">This enzyme scavenges exogenous and endogenous cytidine and 2'-deoxycytidine for UMP synthesis.</text>
</comment>
<reference evidence="20" key="2">
    <citation type="submission" date="2016-11" db="EMBL/GenBank/DDBJ databases">
        <authorList>
            <person name="Jaros S."/>
            <person name="Januszkiewicz K."/>
            <person name="Wedrychowicz H."/>
        </authorList>
    </citation>
    <scope>NUCLEOTIDE SEQUENCE [LARGE SCALE GENOMIC DNA]</scope>
    <source>
        <strain evidence="20">DSM 4029</strain>
    </source>
</reference>
<dbReference type="NCBIfam" id="NF004064">
    <property type="entry name" value="PRK05578.1"/>
    <property type="match status" value="1"/>
</dbReference>
<evidence type="ECO:0000256" key="6">
    <source>
        <dbReference type="ARBA" id="ARBA00022723"/>
    </source>
</evidence>
<gene>
    <name evidence="17" type="primary">cdd</name>
    <name evidence="18" type="ORF">GT747_10715</name>
    <name evidence="17" type="ORF">NE646_00640</name>
    <name evidence="19" type="ORF">SAMN05444424_1666</name>
</gene>
<reference evidence="18 21" key="3">
    <citation type="journal article" date="2019" name="Nat. Med.">
        <title>A library of human gut bacterial isolates paired with longitudinal multiomics data enables mechanistic microbiome research.</title>
        <authorList>
            <person name="Poyet M."/>
            <person name="Groussin M."/>
            <person name="Gibbons S.M."/>
            <person name="Avila-Pacheco J."/>
            <person name="Jiang X."/>
            <person name="Kearney S.M."/>
            <person name="Perrotta A.R."/>
            <person name="Berdy B."/>
            <person name="Zhao S."/>
            <person name="Lieberman T.D."/>
            <person name="Swanson P.K."/>
            <person name="Smith M."/>
            <person name="Roesemann S."/>
            <person name="Alexander J.E."/>
            <person name="Rich S.A."/>
            <person name="Livny J."/>
            <person name="Vlamakis H."/>
            <person name="Clish C."/>
            <person name="Bullock K."/>
            <person name="Deik A."/>
            <person name="Scott J."/>
            <person name="Pierce K.A."/>
            <person name="Xavier R.J."/>
            <person name="Alm E.J."/>
        </authorList>
    </citation>
    <scope>NUCLEOTIDE SEQUENCE [LARGE SCALE GENOMIC DNA]</scope>
    <source>
        <strain evidence="18 21">BIOML-A2</strain>
    </source>
</reference>
<dbReference type="PANTHER" id="PTHR11644">
    <property type="entry name" value="CYTIDINE DEAMINASE"/>
    <property type="match status" value="1"/>
</dbReference>
<reference evidence="19" key="1">
    <citation type="submission" date="2016-11" db="EMBL/GenBank/DDBJ databases">
        <authorList>
            <person name="Varghese N."/>
            <person name="Submissions S."/>
        </authorList>
    </citation>
    <scope>NUCLEOTIDE SEQUENCE</scope>
    <source>
        <strain evidence="19">DSM 4029</strain>
    </source>
</reference>
<dbReference type="GO" id="GO:0004126">
    <property type="term" value="F:cytidine deaminase activity"/>
    <property type="evidence" value="ECO:0007669"/>
    <property type="project" value="UniProtKB-UniRule"/>
</dbReference>
<reference evidence="17" key="4">
    <citation type="submission" date="2022-06" db="EMBL/GenBank/DDBJ databases">
        <title>Isolation of gut microbiota from human fecal samples.</title>
        <authorList>
            <person name="Pamer E.G."/>
            <person name="Barat B."/>
            <person name="Waligurski E."/>
            <person name="Medina S."/>
            <person name="Paddock L."/>
            <person name="Mostad J."/>
        </authorList>
    </citation>
    <scope>NUCLEOTIDE SEQUENCE</scope>
    <source>
        <strain evidence="17">DFI.7.96</strain>
    </source>
</reference>
<dbReference type="EMBL" id="WWVX01000008">
    <property type="protein sequence ID" value="MZL70225.1"/>
    <property type="molecule type" value="Genomic_DNA"/>
</dbReference>
<dbReference type="GO" id="GO:0055086">
    <property type="term" value="P:nucleobase-containing small molecule metabolic process"/>
    <property type="evidence" value="ECO:0007669"/>
    <property type="project" value="UniProtKB-ARBA"/>
</dbReference>
<dbReference type="GO" id="GO:0072527">
    <property type="term" value="P:pyrimidine-containing compound metabolic process"/>
    <property type="evidence" value="ECO:0007669"/>
    <property type="project" value="UniProtKB-ARBA"/>
</dbReference>
<feature type="binding site" evidence="14">
    <location>
        <position position="90"/>
    </location>
    <ligand>
        <name>Zn(2+)</name>
        <dbReference type="ChEBI" id="CHEBI:29105"/>
        <note>catalytic</note>
    </ligand>
</feature>
<feature type="binding site" evidence="14">
    <location>
        <position position="56"/>
    </location>
    <ligand>
        <name>Zn(2+)</name>
        <dbReference type="ChEBI" id="CHEBI:29105"/>
        <note>catalytic</note>
    </ligand>
</feature>
<evidence type="ECO:0000256" key="9">
    <source>
        <dbReference type="ARBA" id="ARBA00032005"/>
    </source>
</evidence>
<feature type="binding site" evidence="14">
    <location>
        <position position="93"/>
    </location>
    <ligand>
        <name>Zn(2+)</name>
        <dbReference type="ChEBI" id="CHEBI:29105"/>
        <note>catalytic</note>
    </ligand>
</feature>
<dbReference type="Proteomes" id="UP000184089">
    <property type="component" value="Unassembled WGS sequence"/>
</dbReference>
<evidence type="ECO:0000256" key="2">
    <source>
        <dbReference type="ARBA" id="ARBA00003949"/>
    </source>
</evidence>
<feature type="domain" description="CMP/dCMP-type deaminase" evidence="16">
    <location>
        <begin position="4"/>
        <end position="132"/>
    </location>
</feature>
<evidence type="ECO:0000256" key="3">
    <source>
        <dbReference type="ARBA" id="ARBA00006576"/>
    </source>
</evidence>
<evidence type="ECO:0000313" key="18">
    <source>
        <dbReference type="EMBL" id="MZL70225.1"/>
    </source>
</evidence>
<dbReference type="InterPro" id="IPR016193">
    <property type="entry name" value="Cytidine_deaminase-like"/>
</dbReference>
<evidence type="ECO:0000313" key="20">
    <source>
        <dbReference type="Proteomes" id="UP000184089"/>
    </source>
</evidence>
<dbReference type="NCBIfam" id="TIGR01354">
    <property type="entry name" value="cyt_deam_tetra"/>
    <property type="match status" value="1"/>
</dbReference>
<accession>A0AAQ1MDX8</accession>
<evidence type="ECO:0000256" key="15">
    <source>
        <dbReference type="RuleBase" id="RU364006"/>
    </source>
</evidence>
<dbReference type="InterPro" id="IPR006262">
    <property type="entry name" value="Cyt_deam_tetra"/>
</dbReference>
<organism evidence="19 20">
    <name type="scientific">Bittarella massiliensis</name>
    <name type="common">ex Durand et al. 2017</name>
    <dbReference type="NCBI Taxonomy" id="1720313"/>
    <lineage>
        <taxon>Bacteria</taxon>
        <taxon>Bacillati</taxon>
        <taxon>Bacillota</taxon>
        <taxon>Clostridia</taxon>
        <taxon>Eubacteriales</taxon>
        <taxon>Oscillospiraceae</taxon>
        <taxon>Bittarella (ex Durand et al. 2017)</taxon>
    </lineage>
</organism>
<evidence type="ECO:0000313" key="21">
    <source>
        <dbReference type="Proteomes" id="UP000474718"/>
    </source>
</evidence>
<evidence type="ECO:0000313" key="19">
    <source>
        <dbReference type="EMBL" id="SHG15243.1"/>
    </source>
</evidence>
<dbReference type="SUPFAM" id="SSF53927">
    <property type="entry name" value="Cytidine deaminase-like"/>
    <property type="match status" value="1"/>
</dbReference>
<dbReference type="Proteomes" id="UP000474718">
    <property type="component" value="Unassembled WGS sequence"/>
</dbReference>
<feature type="active site" description="Proton donor" evidence="12">
    <location>
        <position position="58"/>
    </location>
</feature>
<evidence type="ECO:0000256" key="14">
    <source>
        <dbReference type="PIRSR" id="PIRSR606262-3"/>
    </source>
</evidence>
<dbReference type="Pfam" id="PF00383">
    <property type="entry name" value="dCMP_cyt_deam_1"/>
    <property type="match status" value="1"/>
</dbReference>
<dbReference type="PANTHER" id="PTHR11644:SF2">
    <property type="entry name" value="CYTIDINE DEAMINASE"/>
    <property type="match status" value="1"/>
</dbReference>
<evidence type="ECO:0000256" key="5">
    <source>
        <dbReference type="ARBA" id="ARBA00018266"/>
    </source>
</evidence>
<proteinExistence type="inferred from homology"/>
<comment type="catalytic activity">
    <reaction evidence="10 15">
        <text>2'-deoxycytidine + H2O + H(+) = 2'-deoxyuridine + NH4(+)</text>
        <dbReference type="Rhea" id="RHEA:13433"/>
        <dbReference type="ChEBI" id="CHEBI:15377"/>
        <dbReference type="ChEBI" id="CHEBI:15378"/>
        <dbReference type="ChEBI" id="CHEBI:15698"/>
        <dbReference type="ChEBI" id="CHEBI:16450"/>
        <dbReference type="ChEBI" id="CHEBI:28938"/>
        <dbReference type="EC" id="3.5.4.5"/>
    </reaction>
</comment>
<evidence type="ECO:0000256" key="13">
    <source>
        <dbReference type="PIRSR" id="PIRSR606262-2"/>
    </source>
</evidence>
<protein>
    <recommendedName>
        <fullName evidence="5 15">Cytidine deaminase</fullName>
        <ecNumber evidence="4 15">3.5.4.5</ecNumber>
    </recommendedName>
    <alternativeName>
        <fullName evidence="9 15">Cytidine aminohydrolase</fullName>
    </alternativeName>
</protein>
<feature type="binding site" evidence="13">
    <location>
        <begin position="45"/>
        <end position="51"/>
    </location>
    <ligand>
        <name>substrate</name>
    </ligand>
</feature>
<evidence type="ECO:0000256" key="7">
    <source>
        <dbReference type="ARBA" id="ARBA00022801"/>
    </source>
</evidence>
<comment type="caution">
    <text evidence="19">The sequence shown here is derived from an EMBL/GenBank/DDBJ whole genome shotgun (WGS) entry which is preliminary data.</text>
</comment>
<comment type="cofactor">
    <cofactor evidence="1 14 15">
        <name>Zn(2+)</name>
        <dbReference type="ChEBI" id="CHEBI:29105"/>
    </cofactor>
</comment>
<sequence length="135" mass="14679">MTKEQEKILIEKSIASCEGAYVPYSGFHVGACVLGEDGKFYTGFNVENVSYGATICAERSAAINMMTNSSSRKILALAVAAGDTCDTMPCGICRQFLCEFMAPDAPVYTVARNGDYMVKTFAEIMPFAFTSFKKD</sequence>
<dbReference type="EMBL" id="FQVY01000002">
    <property type="protein sequence ID" value="SHG15243.1"/>
    <property type="molecule type" value="Genomic_DNA"/>
</dbReference>
<dbReference type="Gene3D" id="3.40.140.10">
    <property type="entry name" value="Cytidine Deaminase, domain 2"/>
    <property type="match status" value="1"/>
</dbReference>
<keyword evidence="8 14" id="KW-0862">Zinc</keyword>
<dbReference type="CDD" id="cd01283">
    <property type="entry name" value="cytidine_deaminase"/>
    <property type="match status" value="1"/>
</dbReference>
<dbReference type="InterPro" id="IPR002125">
    <property type="entry name" value="CMP_dCMP_dom"/>
</dbReference>
<dbReference type="RefSeq" id="WP_021660369.1">
    <property type="nucleotide sequence ID" value="NZ_FQVY01000002.1"/>
</dbReference>
<keyword evidence="6 14" id="KW-0479">Metal-binding</keyword>
<evidence type="ECO:0000256" key="11">
    <source>
        <dbReference type="ARBA" id="ARBA00049558"/>
    </source>
</evidence>
<keyword evidence="21" id="KW-1185">Reference proteome</keyword>
<dbReference type="FunFam" id="3.40.140.10:FF:000008">
    <property type="entry name" value="Cytidine deaminase"/>
    <property type="match status" value="1"/>
</dbReference>
<comment type="similarity">
    <text evidence="3 15">Belongs to the cytidine and deoxycytidylate deaminase family.</text>
</comment>
<name>A0AAQ1MDX8_9FIRM</name>